<dbReference type="PANTHER" id="PTHR48022:SF79">
    <property type="entry name" value="LACTOSE PERMEASE, PUTATIVE (AFU_ORTHOLOGUE AFUA_6G01860)-RELATED"/>
    <property type="match status" value="1"/>
</dbReference>
<evidence type="ECO:0000256" key="3">
    <source>
        <dbReference type="ARBA" id="ARBA00022448"/>
    </source>
</evidence>
<feature type="transmembrane region" description="Helical" evidence="8">
    <location>
        <begin position="205"/>
        <end position="226"/>
    </location>
</feature>
<dbReference type="InterPro" id="IPR020846">
    <property type="entry name" value="MFS_dom"/>
</dbReference>
<reference evidence="10 11" key="1">
    <citation type="submission" date="2019-04" db="EMBL/GenBank/DDBJ databases">
        <title>Comparative genomics and transcriptomics to analyze fruiting body development in filamentous ascomycetes.</title>
        <authorList>
            <consortium name="DOE Joint Genome Institute"/>
            <person name="Lutkenhaus R."/>
            <person name="Traeger S."/>
            <person name="Breuer J."/>
            <person name="Kuo A."/>
            <person name="Lipzen A."/>
            <person name="Pangilinan J."/>
            <person name="Dilworth D."/>
            <person name="Sandor L."/>
            <person name="Poggeler S."/>
            <person name="Barry K."/>
            <person name="Grigoriev I.V."/>
            <person name="Nowrousian M."/>
        </authorList>
    </citation>
    <scope>NUCLEOTIDE SEQUENCE [LARGE SCALE GENOMIC DNA]</scope>
    <source>
        <strain evidence="10 11">CBS 389.68</strain>
    </source>
</reference>
<accession>A0A4S2MRP9</accession>
<dbReference type="EMBL" id="ML220138">
    <property type="protein sequence ID" value="TGZ78769.1"/>
    <property type="molecule type" value="Genomic_DNA"/>
</dbReference>
<sequence>MSSSIDEKRPVDREVKVVENVAFADAMAKAKPNPFHPRLLVLYCLCLVGTLNSCINGYDGSLMSSINAMEQYQDRFGMEPTGGRTGFVFAIYTIGNIVGSFLAGPATDRWGRRWGMFIGALTIIVGTCIQATAENMAQFKGGRFLLGVGVSFSATAGPSYVAEMAHPAYRGTITAIYNSFWFMGSIPASWVTYGTSEAFTDTRAWRIPLWLQMSFSGIILVCAPFIPESPRWLMANDRTEEALSVLTKYHGFDDRNNPFVELSYREMKDEITTTGSDKRWWDYSELVNSRSARYRLMMVVSMAFFGQWSGNAAISYFMPVMVQQAGIDDRQTQLMLNGIIAVVSFIGALIGSSIVDRAGRRPMLFTASCLFVLWFVIITALSATFNGSDNKAGSNATIAMIYLFGFTFSIAFTPFQALYPVECLKFETRAKGMATYNFWVNIASFFNQYVTPIGLGDVKWKFYFMYIAWDAFQAIFIFLFYVETKNRTLEELNEIFEAKNPKKASLAKAKVELARGDWECT</sequence>
<evidence type="ECO:0000256" key="8">
    <source>
        <dbReference type="SAM" id="Phobius"/>
    </source>
</evidence>
<feature type="transmembrane region" description="Helical" evidence="8">
    <location>
        <begin position="433"/>
        <end position="450"/>
    </location>
</feature>
<feature type="transmembrane region" description="Helical" evidence="8">
    <location>
        <begin position="397"/>
        <end position="421"/>
    </location>
</feature>
<evidence type="ECO:0000256" key="2">
    <source>
        <dbReference type="ARBA" id="ARBA00010992"/>
    </source>
</evidence>
<protein>
    <submittedName>
        <fullName evidence="10">General substrate transporter</fullName>
    </submittedName>
</protein>
<dbReference type="Gene3D" id="1.20.1250.20">
    <property type="entry name" value="MFS general substrate transporter like domains"/>
    <property type="match status" value="1"/>
</dbReference>
<dbReference type="Proteomes" id="UP000298138">
    <property type="component" value="Unassembled WGS sequence"/>
</dbReference>
<keyword evidence="5 8" id="KW-1133">Transmembrane helix</keyword>
<evidence type="ECO:0000256" key="5">
    <source>
        <dbReference type="ARBA" id="ARBA00022989"/>
    </source>
</evidence>
<evidence type="ECO:0000256" key="4">
    <source>
        <dbReference type="ARBA" id="ARBA00022692"/>
    </source>
</evidence>
<evidence type="ECO:0000256" key="1">
    <source>
        <dbReference type="ARBA" id="ARBA00004141"/>
    </source>
</evidence>
<dbReference type="OrthoDB" id="6133115at2759"/>
<comment type="similarity">
    <text evidence="2 7">Belongs to the major facilitator superfamily. Sugar transporter (TC 2.A.1.1) family.</text>
</comment>
<dbReference type="AlphaFoldDB" id="A0A4S2MRP9"/>
<organism evidence="10 11">
    <name type="scientific">Ascodesmis nigricans</name>
    <dbReference type="NCBI Taxonomy" id="341454"/>
    <lineage>
        <taxon>Eukaryota</taxon>
        <taxon>Fungi</taxon>
        <taxon>Dikarya</taxon>
        <taxon>Ascomycota</taxon>
        <taxon>Pezizomycotina</taxon>
        <taxon>Pezizomycetes</taxon>
        <taxon>Pezizales</taxon>
        <taxon>Ascodesmidaceae</taxon>
        <taxon>Ascodesmis</taxon>
    </lineage>
</organism>
<keyword evidence="11" id="KW-1185">Reference proteome</keyword>
<dbReference type="NCBIfam" id="TIGR00879">
    <property type="entry name" value="SP"/>
    <property type="match status" value="1"/>
</dbReference>
<feature type="transmembrane region" description="Helical" evidence="8">
    <location>
        <begin position="85"/>
        <end position="102"/>
    </location>
</feature>
<comment type="subcellular location">
    <subcellularLocation>
        <location evidence="1">Membrane</location>
        <topology evidence="1">Multi-pass membrane protein</topology>
    </subcellularLocation>
</comment>
<evidence type="ECO:0000256" key="6">
    <source>
        <dbReference type="ARBA" id="ARBA00023136"/>
    </source>
</evidence>
<feature type="transmembrane region" description="Helical" evidence="8">
    <location>
        <begin position="39"/>
        <end position="58"/>
    </location>
</feature>
<keyword evidence="6 8" id="KW-0472">Membrane</keyword>
<keyword evidence="4 8" id="KW-0812">Transmembrane</keyword>
<feature type="domain" description="Major facilitator superfamily (MFS) profile" evidence="9">
    <location>
        <begin position="45"/>
        <end position="485"/>
    </location>
</feature>
<dbReference type="STRING" id="341454.A0A4S2MRP9"/>
<dbReference type="InterPro" id="IPR050360">
    <property type="entry name" value="MFS_Sugar_Transporters"/>
</dbReference>
<dbReference type="GO" id="GO:0016020">
    <property type="term" value="C:membrane"/>
    <property type="evidence" value="ECO:0007669"/>
    <property type="project" value="UniProtKB-SubCell"/>
</dbReference>
<keyword evidence="3 7" id="KW-0813">Transport</keyword>
<feature type="transmembrane region" description="Helical" evidence="8">
    <location>
        <begin position="334"/>
        <end position="351"/>
    </location>
</feature>
<dbReference type="InParanoid" id="A0A4S2MRP9"/>
<feature type="transmembrane region" description="Helical" evidence="8">
    <location>
        <begin position="296"/>
        <end position="314"/>
    </location>
</feature>
<dbReference type="SUPFAM" id="SSF103473">
    <property type="entry name" value="MFS general substrate transporter"/>
    <property type="match status" value="1"/>
</dbReference>
<feature type="transmembrane region" description="Helical" evidence="8">
    <location>
        <begin position="114"/>
        <end position="132"/>
    </location>
</feature>
<feature type="transmembrane region" description="Helical" evidence="8">
    <location>
        <begin position="363"/>
        <end position="385"/>
    </location>
</feature>
<dbReference type="PROSITE" id="PS50850">
    <property type="entry name" value="MFS"/>
    <property type="match status" value="1"/>
</dbReference>
<dbReference type="PANTHER" id="PTHR48022">
    <property type="entry name" value="PLASTIDIC GLUCOSE TRANSPORTER 4"/>
    <property type="match status" value="1"/>
</dbReference>
<evidence type="ECO:0000259" key="9">
    <source>
        <dbReference type="PROSITE" id="PS50850"/>
    </source>
</evidence>
<dbReference type="InterPro" id="IPR003663">
    <property type="entry name" value="Sugar/inositol_transpt"/>
</dbReference>
<feature type="transmembrane region" description="Helical" evidence="8">
    <location>
        <begin position="174"/>
        <end position="193"/>
    </location>
</feature>
<feature type="transmembrane region" description="Helical" evidence="8">
    <location>
        <begin position="462"/>
        <end position="482"/>
    </location>
</feature>
<evidence type="ECO:0000256" key="7">
    <source>
        <dbReference type="RuleBase" id="RU003346"/>
    </source>
</evidence>
<dbReference type="Pfam" id="PF00083">
    <property type="entry name" value="Sugar_tr"/>
    <property type="match status" value="1"/>
</dbReference>
<proteinExistence type="inferred from homology"/>
<dbReference type="GO" id="GO:0005351">
    <property type="term" value="F:carbohydrate:proton symporter activity"/>
    <property type="evidence" value="ECO:0007669"/>
    <property type="project" value="TreeGrafter"/>
</dbReference>
<dbReference type="InterPro" id="IPR005828">
    <property type="entry name" value="MFS_sugar_transport-like"/>
</dbReference>
<feature type="transmembrane region" description="Helical" evidence="8">
    <location>
        <begin position="144"/>
        <end position="162"/>
    </location>
</feature>
<name>A0A4S2MRP9_9PEZI</name>
<evidence type="ECO:0000313" key="10">
    <source>
        <dbReference type="EMBL" id="TGZ78769.1"/>
    </source>
</evidence>
<dbReference type="InterPro" id="IPR036259">
    <property type="entry name" value="MFS_trans_sf"/>
</dbReference>
<gene>
    <name evidence="10" type="ORF">EX30DRAFT_131171</name>
</gene>
<dbReference type="FunFam" id="1.20.1250.20:FF:000217">
    <property type="entry name" value="MFS lactose permease, putative"/>
    <property type="match status" value="1"/>
</dbReference>
<evidence type="ECO:0000313" key="11">
    <source>
        <dbReference type="Proteomes" id="UP000298138"/>
    </source>
</evidence>